<dbReference type="OrthoDB" id="1904535at2759"/>
<accession>A0A5P1FCQ0</accession>
<dbReference type="InterPro" id="IPR044645">
    <property type="entry name" value="DG1/EMB2279-like"/>
</dbReference>
<dbReference type="Pfam" id="PF13812">
    <property type="entry name" value="PPR_3"/>
    <property type="match status" value="2"/>
</dbReference>
<dbReference type="NCBIfam" id="TIGR00756">
    <property type="entry name" value="PPR"/>
    <property type="match status" value="1"/>
</dbReference>
<dbReference type="PANTHER" id="PTHR46935:SF2">
    <property type="entry name" value="PENTACOTRIPEPTIDE-REPEAT REGION OF PRORP DOMAIN-CONTAINING PROTEIN"/>
    <property type="match status" value="1"/>
</dbReference>
<name>A0A5P1FCQ0_ASPOF</name>
<feature type="repeat" description="PPR" evidence="2">
    <location>
        <begin position="333"/>
        <end position="367"/>
    </location>
</feature>
<evidence type="ECO:0000313" key="5">
    <source>
        <dbReference type="Proteomes" id="UP000243459"/>
    </source>
</evidence>
<evidence type="ECO:0000256" key="3">
    <source>
        <dbReference type="SAM" id="MobiDB-lite"/>
    </source>
</evidence>
<dbReference type="GO" id="GO:0009507">
    <property type="term" value="C:chloroplast"/>
    <property type="evidence" value="ECO:0007669"/>
    <property type="project" value="TreeGrafter"/>
</dbReference>
<feature type="region of interest" description="Disordered" evidence="3">
    <location>
        <begin position="1"/>
        <end position="30"/>
    </location>
</feature>
<evidence type="ECO:0000256" key="1">
    <source>
        <dbReference type="ARBA" id="ARBA00022737"/>
    </source>
</evidence>
<proteinExistence type="predicted"/>
<keyword evidence="5" id="KW-1185">Reference proteome</keyword>
<dbReference type="Gene3D" id="1.25.40.10">
    <property type="entry name" value="Tetratricopeptide repeat domain"/>
    <property type="match status" value="3"/>
</dbReference>
<dbReference type="OMA" id="WKFSRLM"/>
<keyword evidence="1" id="KW-0677">Repeat</keyword>
<dbReference type="Gramene" id="ONK76175">
    <property type="protein sequence ID" value="ONK76175"/>
    <property type="gene ID" value="A4U43_C03F24720"/>
</dbReference>
<dbReference type="Proteomes" id="UP000243459">
    <property type="component" value="Chromosome 3"/>
</dbReference>
<sequence>MDLSLRSPVLLPISKSKPSTTKPRKPNTDLLKQELLQKGVTPTPKILHAVRKKQTLKFLRKSKKRSQSQPQLSPLSNDDESFLFDTIKAEYRAVVEHVELKGRPWERSRKVDLRGVERGRLISGGKLRGEHLDELREVLAERNGANLRWVLDADVEEVGESLENGVRLRENISEDEKIRLLVKRLTCANLSTQDWKFSRVMKQSCIIFSEMHVLKIVERLGILGNWRLAMSVVEWVYDQKDYKHLRSRFVYTKLISVLGKARRPIEACQVFNLMRDDGKLYPDMAAYHAIAVTLGQAGLVNELISIVESMKQKPSKRIKNIKYKNWNPCLEPDIVIFNAVLNACVPSHQWKGVSWVLHKMRLSGLKPTETTYGLAMEVMLKAGKYGRIHKYFETMRRGGLATKALTYKVLVRTFWEEGKVDEAVEAVRDMERRGVVGTANVYYELACCLCHKGRWRDAMVEIEKLKRFSHAKPLEVTFTGLILSSLNGGYPSDCISIFEYMKNHCVPNVGTINAMLKMYGCSDNFAKAKELFESIKNNSNDFSAYIDDGTLLKPDAYSYTSMLEASAAAHQWEYFEHVYKEMALCGFQLDQNKHVRLLVAASRAGKGHLLEHAFDSILEAEEVPHRSLFIELVYQTISQENFERTVALINGMAHASMCVCESQWSNIFSWNKDHLCMEKLLKLLNHLGNSDNLVMEDPVPNFIRSLESYVQIPSSNALLLAASREDSENESIFGNRERIQGHLRCSTLIHSDGESESRGNDITSIASNCNGNFSIRHDTDVNLLEGVDFDVFSSSSIGNEGKWSESTQKGHSDSPNGESCFDLLTDNIDDSFSKLPSASDILETWKKDRIKDGIFPFEYMSSNIQWRTYDEECHS</sequence>
<evidence type="ECO:0000256" key="2">
    <source>
        <dbReference type="PROSITE-ProRule" id="PRU00708"/>
    </source>
</evidence>
<dbReference type="InterPro" id="IPR011990">
    <property type="entry name" value="TPR-like_helical_dom_sf"/>
</dbReference>
<evidence type="ECO:0008006" key="6">
    <source>
        <dbReference type="Google" id="ProtNLM"/>
    </source>
</evidence>
<dbReference type="PANTHER" id="PTHR46935">
    <property type="entry name" value="OS01G0674700 PROTEIN"/>
    <property type="match status" value="1"/>
</dbReference>
<evidence type="ECO:0000313" key="4">
    <source>
        <dbReference type="EMBL" id="ONK76175.1"/>
    </source>
</evidence>
<dbReference type="PROSITE" id="PS51375">
    <property type="entry name" value="PPR"/>
    <property type="match status" value="2"/>
</dbReference>
<reference evidence="5" key="1">
    <citation type="journal article" date="2017" name="Nat. Commun.">
        <title>The asparagus genome sheds light on the origin and evolution of a young Y chromosome.</title>
        <authorList>
            <person name="Harkess A."/>
            <person name="Zhou J."/>
            <person name="Xu C."/>
            <person name="Bowers J.E."/>
            <person name="Van der Hulst R."/>
            <person name="Ayyampalayam S."/>
            <person name="Mercati F."/>
            <person name="Riccardi P."/>
            <person name="McKain M.R."/>
            <person name="Kakrana A."/>
            <person name="Tang H."/>
            <person name="Ray J."/>
            <person name="Groenendijk J."/>
            <person name="Arikit S."/>
            <person name="Mathioni S.M."/>
            <person name="Nakano M."/>
            <person name="Shan H."/>
            <person name="Telgmann-Rauber A."/>
            <person name="Kanno A."/>
            <person name="Yue Z."/>
            <person name="Chen H."/>
            <person name="Li W."/>
            <person name="Chen Y."/>
            <person name="Xu X."/>
            <person name="Zhang Y."/>
            <person name="Luo S."/>
            <person name="Chen H."/>
            <person name="Gao J."/>
            <person name="Mao Z."/>
            <person name="Pires J.C."/>
            <person name="Luo M."/>
            <person name="Kudrna D."/>
            <person name="Wing R.A."/>
            <person name="Meyers B.C."/>
            <person name="Yi K."/>
            <person name="Kong H."/>
            <person name="Lavrijsen P."/>
            <person name="Sunseri F."/>
            <person name="Falavigna A."/>
            <person name="Ye Y."/>
            <person name="Leebens-Mack J.H."/>
            <person name="Chen G."/>
        </authorList>
    </citation>
    <scope>NUCLEOTIDE SEQUENCE [LARGE SCALE GENOMIC DNA]</scope>
    <source>
        <strain evidence="5">cv. DH0086</strain>
    </source>
</reference>
<protein>
    <recommendedName>
        <fullName evidence="6">Pentacotripeptide-repeat region of PRORP domain-containing protein</fullName>
    </recommendedName>
</protein>
<dbReference type="InterPro" id="IPR002885">
    <property type="entry name" value="PPR_rpt"/>
</dbReference>
<dbReference type="AlphaFoldDB" id="A0A5P1FCQ0"/>
<gene>
    <name evidence="4" type="ORF">A4U43_C03F24720</name>
</gene>
<feature type="repeat" description="PPR" evidence="2">
    <location>
        <begin position="403"/>
        <end position="437"/>
    </location>
</feature>
<dbReference type="EMBL" id="CM007383">
    <property type="protein sequence ID" value="ONK76175.1"/>
    <property type="molecule type" value="Genomic_DNA"/>
</dbReference>
<dbReference type="FunFam" id="1.25.40.10:FF:001552">
    <property type="entry name" value="Predicted protein"/>
    <property type="match status" value="1"/>
</dbReference>
<organism evidence="4 5">
    <name type="scientific">Asparagus officinalis</name>
    <name type="common">Garden asparagus</name>
    <dbReference type="NCBI Taxonomy" id="4686"/>
    <lineage>
        <taxon>Eukaryota</taxon>
        <taxon>Viridiplantae</taxon>
        <taxon>Streptophyta</taxon>
        <taxon>Embryophyta</taxon>
        <taxon>Tracheophyta</taxon>
        <taxon>Spermatophyta</taxon>
        <taxon>Magnoliopsida</taxon>
        <taxon>Liliopsida</taxon>
        <taxon>Asparagales</taxon>
        <taxon>Asparagaceae</taxon>
        <taxon>Asparagoideae</taxon>
        <taxon>Asparagus</taxon>
    </lineage>
</organism>
<dbReference type="GO" id="GO:0009658">
    <property type="term" value="P:chloroplast organization"/>
    <property type="evidence" value="ECO:0007669"/>
    <property type="project" value="InterPro"/>
</dbReference>
<dbReference type="Pfam" id="PF01535">
    <property type="entry name" value="PPR"/>
    <property type="match status" value="2"/>
</dbReference>